<evidence type="ECO:0000256" key="2">
    <source>
        <dbReference type="ARBA" id="ARBA00005182"/>
    </source>
</evidence>
<comment type="pathway">
    <text evidence="2">Glycan biosynthesis; alginate biosynthesis.</text>
</comment>
<dbReference type="PIRSF" id="PIRSF500217">
    <property type="entry name" value="AlgI"/>
    <property type="match status" value="1"/>
</dbReference>
<feature type="transmembrane region" description="Helical" evidence="12">
    <location>
        <begin position="72"/>
        <end position="92"/>
    </location>
</feature>
<dbReference type="InterPro" id="IPR028362">
    <property type="entry name" value="AlgI"/>
</dbReference>
<keyword evidence="9 11" id="KW-0472">Membrane</keyword>
<evidence type="ECO:0000256" key="12">
    <source>
        <dbReference type="SAM" id="Phobius"/>
    </source>
</evidence>
<reference evidence="13 14" key="1">
    <citation type="journal article" date="2014" name="Genome Announc.">
        <title>Complete Genome Sequence of the Model Rhizosphere Strain Azospirillum brasilense Az39, Successfully Applied in Agriculture.</title>
        <authorList>
            <person name="Rivera D."/>
            <person name="Revale S."/>
            <person name="Molina R."/>
            <person name="Gualpa J."/>
            <person name="Puente M."/>
            <person name="Maroniche G."/>
            <person name="Paris G."/>
            <person name="Baker D."/>
            <person name="Clavijo B."/>
            <person name="McLay K."/>
            <person name="Spaepen S."/>
            <person name="Perticari A."/>
            <person name="Vazquez M."/>
            <person name="Wisniewski-Dye F."/>
            <person name="Watkins C."/>
            <person name="Martinez-Abarca F."/>
            <person name="Vanderleyden J."/>
            <person name="Cassan F."/>
        </authorList>
    </citation>
    <scope>NUCLEOTIDE SEQUENCE [LARGE SCALE GENOMIC DNA]</scope>
    <source>
        <strain evidence="13 14">Az39</strain>
    </source>
</reference>
<feature type="transmembrane region" description="Helical" evidence="12">
    <location>
        <begin position="315"/>
        <end position="345"/>
    </location>
</feature>
<evidence type="ECO:0000256" key="4">
    <source>
        <dbReference type="ARBA" id="ARBA00016084"/>
    </source>
</evidence>
<gene>
    <name evidence="13" type="ORF">ABAZ39_03310</name>
</gene>
<evidence type="ECO:0000256" key="8">
    <source>
        <dbReference type="ARBA" id="ARBA00022989"/>
    </source>
</evidence>
<evidence type="ECO:0000256" key="10">
    <source>
        <dbReference type="ARBA" id="ARBA00031030"/>
    </source>
</evidence>
<proteinExistence type="inferred from homology"/>
<evidence type="ECO:0000256" key="11">
    <source>
        <dbReference type="PIRNR" id="PIRNR016636"/>
    </source>
</evidence>
<accession>A0A060DDZ1</accession>
<feature type="transmembrane region" description="Helical" evidence="12">
    <location>
        <begin position="152"/>
        <end position="171"/>
    </location>
</feature>
<keyword evidence="7" id="KW-0016">Alginate biosynthesis</keyword>
<evidence type="ECO:0000256" key="7">
    <source>
        <dbReference type="ARBA" id="ARBA00022841"/>
    </source>
</evidence>
<keyword evidence="11" id="KW-0012">Acyltransferase</keyword>
<comment type="subcellular location">
    <subcellularLocation>
        <location evidence="1">Cell membrane</location>
        <topology evidence="1">Multi-pass membrane protein</topology>
    </subcellularLocation>
</comment>
<dbReference type="EMBL" id="CP007793">
    <property type="protein sequence ID" value="AIB11062.1"/>
    <property type="molecule type" value="Genomic_DNA"/>
</dbReference>
<keyword evidence="8 12" id="KW-1133">Transmembrane helix</keyword>
<dbReference type="Pfam" id="PF03062">
    <property type="entry name" value="MBOAT"/>
    <property type="match status" value="1"/>
</dbReference>
<dbReference type="InterPro" id="IPR051085">
    <property type="entry name" value="MB_O-acyltransferase"/>
</dbReference>
<name>A0A060DDZ1_9PROT</name>
<keyword evidence="5 11" id="KW-1003">Cell membrane</keyword>
<evidence type="ECO:0000256" key="3">
    <source>
        <dbReference type="ARBA" id="ARBA00010323"/>
    </source>
</evidence>
<dbReference type="PIRSF" id="PIRSF016636">
    <property type="entry name" value="AlgI_DltB"/>
    <property type="match status" value="1"/>
</dbReference>
<protein>
    <recommendedName>
        <fullName evidence="4">Probable alginate O-acetylase AlgI</fullName>
    </recommendedName>
    <alternativeName>
        <fullName evidence="10">Alginate biosynthesis protein AlgI</fullName>
    </alternativeName>
</protein>
<evidence type="ECO:0000313" key="14">
    <source>
        <dbReference type="Proteomes" id="UP000027186"/>
    </source>
</evidence>
<dbReference type="InterPro" id="IPR004299">
    <property type="entry name" value="MBOAT_fam"/>
</dbReference>
<evidence type="ECO:0000313" key="13">
    <source>
        <dbReference type="EMBL" id="AIB11062.1"/>
    </source>
</evidence>
<dbReference type="PANTHER" id="PTHR13285:SF18">
    <property type="entry name" value="PROTEIN-CYSTEINE N-PALMITOYLTRANSFERASE RASP"/>
    <property type="match status" value="1"/>
</dbReference>
<dbReference type="InterPro" id="IPR024194">
    <property type="entry name" value="Ac/AlaTfrase_AlgI/DltB"/>
</dbReference>
<dbReference type="Proteomes" id="UP000027186">
    <property type="component" value="Chromosome"/>
</dbReference>
<dbReference type="RefSeq" id="WP_038526703.1">
    <property type="nucleotide sequence ID" value="NZ_CP007793.1"/>
</dbReference>
<dbReference type="PANTHER" id="PTHR13285">
    <property type="entry name" value="ACYLTRANSFERASE"/>
    <property type="match status" value="1"/>
</dbReference>
<organism evidence="13 14">
    <name type="scientific">Azospirillum argentinense</name>
    <dbReference type="NCBI Taxonomy" id="2970906"/>
    <lineage>
        <taxon>Bacteria</taxon>
        <taxon>Pseudomonadati</taxon>
        <taxon>Pseudomonadota</taxon>
        <taxon>Alphaproteobacteria</taxon>
        <taxon>Rhodospirillales</taxon>
        <taxon>Azospirillaceae</taxon>
        <taxon>Azospirillum</taxon>
    </lineage>
</organism>
<sequence length="479" mass="54047">MNFTSLGFLLFITAFTAGFMMLARTRLFTPLLLVSSYIFYGFWDYRFCLLLAGTTLLDFYCGLRIADAPNRATARIFMQISVATNLAILFFFKYFNFFIDSAQVALASLGLDVGHRTLSIILPVGISFYTFQNLSYTLDLYLGHLEKPERSLLRYATFVAFFPQLVAGPIVRARDLLPQIQNGPRQDVSFAFRFAGLEKIIWGYFLKLGLADNAAAVVDARFAQPEFFNALNHVIGLICFSLQIYGDFAGYSLIAIGLAQIFGYTLCQNFARPYFALGVKDFWRRWHISLSTWFRDYVYIPMGGGRTHWLRIRNLTIVMLVSGLWHGAAWTFVLWGAMHATLMAAEDGLRWLAKRSPLRLSGAPLVAGKLLTVGLVFLLITLTWLPFRADDMHTVRTILGIIAEGDFSLPRGMQQMSYLVRVALFGLVVLMIDAMIEFGAGRRYAGVNVVVRSAGCATLILMLLLFGNFANRSFIYFQF</sequence>
<feature type="transmembrane region" description="Helical" evidence="12">
    <location>
        <begin position="450"/>
        <end position="470"/>
    </location>
</feature>
<evidence type="ECO:0000256" key="6">
    <source>
        <dbReference type="ARBA" id="ARBA00022692"/>
    </source>
</evidence>
<dbReference type="KEGG" id="abq:ABAZ39_03310"/>
<dbReference type="GO" id="GO:0016746">
    <property type="term" value="F:acyltransferase activity"/>
    <property type="evidence" value="ECO:0007669"/>
    <property type="project" value="UniProtKB-KW"/>
</dbReference>
<dbReference type="GO" id="GO:0005886">
    <property type="term" value="C:plasma membrane"/>
    <property type="evidence" value="ECO:0007669"/>
    <property type="project" value="UniProtKB-SubCell"/>
</dbReference>
<evidence type="ECO:0000256" key="1">
    <source>
        <dbReference type="ARBA" id="ARBA00004651"/>
    </source>
</evidence>
<evidence type="ECO:0000256" key="5">
    <source>
        <dbReference type="ARBA" id="ARBA00022475"/>
    </source>
</evidence>
<keyword evidence="11" id="KW-0808">Transferase</keyword>
<feature type="transmembrane region" description="Helical" evidence="12">
    <location>
        <begin position="365"/>
        <end position="387"/>
    </location>
</feature>
<feature type="transmembrane region" description="Helical" evidence="12">
    <location>
        <begin position="6"/>
        <end position="23"/>
    </location>
</feature>
<feature type="transmembrane region" description="Helical" evidence="12">
    <location>
        <begin position="113"/>
        <end position="132"/>
    </location>
</feature>
<dbReference type="AlphaFoldDB" id="A0A060DDZ1"/>
<comment type="similarity">
    <text evidence="3 11">Belongs to the membrane-bound acyltransferase family.</text>
</comment>
<evidence type="ECO:0000256" key="9">
    <source>
        <dbReference type="ARBA" id="ARBA00023136"/>
    </source>
</evidence>
<keyword evidence="6 12" id="KW-0812">Transmembrane</keyword>
<dbReference type="GO" id="GO:0042121">
    <property type="term" value="P:alginic acid biosynthetic process"/>
    <property type="evidence" value="ECO:0007669"/>
    <property type="project" value="UniProtKB-KW"/>
</dbReference>
<feature type="transmembrane region" description="Helical" evidence="12">
    <location>
        <begin position="418"/>
        <end position="438"/>
    </location>
</feature>